<evidence type="ECO:0000313" key="3">
    <source>
        <dbReference type="Proteomes" id="UP000054342"/>
    </source>
</evidence>
<feature type="region of interest" description="Disordered" evidence="1">
    <location>
        <begin position="69"/>
        <end position="104"/>
    </location>
</feature>
<feature type="compositionally biased region" description="Polar residues" evidence="1">
    <location>
        <begin position="73"/>
        <end position="88"/>
    </location>
</feature>
<dbReference type="Proteomes" id="UP000054342">
    <property type="component" value="Unassembled WGS sequence"/>
</dbReference>
<gene>
    <name evidence="2" type="ORF">PV05_10863</name>
</gene>
<name>A0A0D2EMR7_9EURO</name>
<dbReference type="GeneID" id="25332771"/>
<dbReference type="RefSeq" id="XP_013309743.1">
    <property type="nucleotide sequence ID" value="XM_013454289.1"/>
</dbReference>
<organism evidence="2 3">
    <name type="scientific">Exophiala xenobiotica</name>
    <dbReference type="NCBI Taxonomy" id="348802"/>
    <lineage>
        <taxon>Eukaryota</taxon>
        <taxon>Fungi</taxon>
        <taxon>Dikarya</taxon>
        <taxon>Ascomycota</taxon>
        <taxon>Pezizomycotina</taxon>
        <taxon>Eurotiomycetes</taxon>
        <taxon>Chaetothyriomycetidae</taxon>
        <taxon>Chaetothyriales</taxon>
        <taxon>Herpotrichiellaceae</taxon>
        <taxon>Exophiala</taxon>
    </lineage>
</organism>
<evidence type="ECO:0000256" key="1">
    <source>
        <dbReference type="SAM" id="MobiDB-lite"/>
    </source>
</evidence>
<dbReference type="EMBL" id="KN847323">
    <property type="protein sequence ID" value="KIW49160.1"/>
    <property type="molecule type" value="Genomic_DNA"/>
</dbReference>
<proteinExistence type="predicted"/>
<sequence>MQDDITVRLVQELYQLRPQEMYELQTDQENIATLGGDDVGVGRRYCQRDVEVQERCNIGGAMNEYLGTLGPQAPQSQQRGVKLTTGTTLHLPDGLARQGDENDE</sequence>
<evidence type="ECO:0000313" key="2">
    <source>
        <dbReference type="EMBL" id="KIW49159.1"/>
    </source>
</evidence>
<dbReference type="EMBL" id="KN847323">
    <property type="protein sequence ID" value="KIW49159.1"/>
    <property type="molecule type" value="Genomic_DNA"/>
</dbReference>
<accession>A0A0D2EMR7</accession>
<reference evidence="2 3" key="1">
    <citation type="submission" date="2015-01" db="EMBL/GenBank/DDBJ databases">
        <title>The Genome Sequence of Exophiala xenobiotica CBS118157.</title>
        <authorList>
            <consortium name="The Broad Institute Genomics Platform"/>
            <person name="Cuomo C."/>
            <person name="de Hoog S."/>
            <person name="Gorbushina A."/>
            <person name="Stielow B."/>
            <person name="Teixiera M."/>
            <person name="Abouelleil A."/>
            <person name="Chapman S.B."/>
            <person name="Priest M."/>
            <person name="Young S.K."/>
            <person name="Wortman J."/>
            <person name="Nusbaum C."/>
            <person name="Birren B."/>
        </authorList>
    </citation>
    <scope>NUCLEOTIDE SEQUENCE [LARGE SCALE GENOMIC DNA]</scope>
    <source>
        <strain evidence="2 3">CBS 118157</strain>
    </source>
</reference>
<keyword evidence="3" id="KW-1185">Reference proteome</keyword>
<dbReference type="AlphaFoldDB" id="A0A0D2EMR7"/>
<protein>
    <submittedName>
        <fullName evidence="2">Uncharacterized protein</fullName>
    </submittedName>
</protein>
<dbReference type="RefSeq" id="XP_013309744.1">
    <property type="nucleotide sequence ID" value="XM_013454290.1"/>
</dbReference>
<dbReference type="HOGENOM" id="CLU_2250202_0_0_1"/>